<gene>
    <name evidence="10" type="ORF">SAMN05518683_11555</name>
</gene>
<feature type="transmembrane region" description="Helical" evidence="8">
    <location>
        <begin position="247"/>
        <end position="269"/>
    </location>
</feature>
<feature type="transmembrane region" description="Helical" evidence="8">
    <location>
        <begin position="166"/>
        <end position="186"/>
    </location>
</feature>
<dbReference type="RefSeq" id="WP_093338093.1">
    <property type="nucleotide sequence ID" value="NZ_FOXD01000015.1"/>
</dbReference>
<feature type="domain" description="Major facilitator superfamily (MFS) profile" evidence="9">
    <location>
        <begin position="12"/>
        <end position="389"/>
    </location>
</feature>
<dbReference type="InterPro" id="IPR011701">
    <property type="entry name" value="MFS"/>
</dbReference>
<dbReference type="STRING" id="1884432.SAMN05518683_11555"/>
<feature type="transmembrane region" description="Helical" evidence="8">
    <location>
        <begin position="78"/>
        <end position="97"/>
    </location>
</feature>
<evidence type="ECO:0000256" key="1">
    <source>
        <dbReference type="ARBA" id="ARBA00004651"/>
    </source>
</evidence>
<keyword evidence="3" id="KW-0813">Transport</keyword>
<dbReference type="AlphaFoldDB" id="A0A1I5V6X3"/>
<keyword evidence="7 8" id="KW-0472">Membrane</keyword>
<protein>
    <submittedName>
        <fullName evidence="10">MFS transporter, YNFM family, putative membrane transport protein</fullName>
    </submittedName>
</protein>
<evidence type="ECO:0000313" key="10">
    <source>
        <dbReference type="EMBL" id="SFQ03200.1"/>
    </source>
</evidence>
<comment type="similarity">
    <text evidence="2">Belongs to the major facilitator superfamily.</text>
</comment>
<dbReference type="OrthoDB" id="63984at2"/>
<sequence>MIDIKTKTFWRAVFALGAAALMTFANLYFPQPLLPHFSESFGVSETTASLLVSVPLFVLGITFFIYTALSDAFGRRPIIFTALGLGILGTIAVSAAPTFEVMLAGRIFQAAGLAGIPVAAMAYISEEFKMRAMTVAVGAYISCNSLGGMSGRVLSGVLTDVWNWRTAFLVMTVLSAVLAALVYMLLPRSREFQARPLKLRTIIQDNKDHLASPLLRDAYILGGLHFLMFMGIFTFITYYLSREPFHASTGVLGLLFLTYSAGTISSTLAGKAAQRFNQTTCMAAGMVCMAVSLALTLIPVFPVIIGALFLLCFGFFFTHSTSSAWVTRHATHARASASGLYLTFYYLGGGFSSFYDGVLWSIAGWNAVIAGSFVILAVTTVITMRMKHMEDQLPKTQQE</sequence>
<dbReference type="EMBL" id="FOXD01000015">
    <property type="protein sequence ID" value="SFQ03200.1"/>
    <property type="molecule type" value="Genomic_DNA"/>
</dbReference>
<dbReference type="PANTHER" id="PTHR43271:SF1">
    <property type="entry name" value="INNER MEMBRANE TRANSPORT PROTEIN YNFM"/>
    <property type="match status" value="1"/>
</dbReference>
<keyword evidence="6 8" id="KW-1133">Transmembrane helix</keyword>
<feature type="transmembrane region" description="Helical" evidence="8">
    <location>
        <begin position="103"/>
        <end position="123"/>
    </location>
</feature>
<organism evidence="10 11">
    <name type="scientific">Salibacterium halotolerans</name>
    <dbReference type="NCBI Taxonomy" id="1884432"/>
    <lineage>
        <taxon>Bacteria</taxon>
        <taxon>Bacillati</taxon>
        <taxon>Bacillota</taxon>
        <taxon>Bacilli</taxon>
        <taxon>Bacillales</taxon>
        <taxon>Bacillaceae</taxon>
    </lineage>
</organism>
<feature type="transmembrane region" description="Helical" evidence="8">
    <location>
        <begin position="49"/>
        <end position="69"/>
    </location>
</feature>
<evidence type="ECO:0000259" key="9">
    <source>
        <dbReference type="PROSITE" id="PS50850"/>
    </source>
</evidence>
<feature type="transmembrane region" description="Helical" evidence="8">
    <location>
        <begin position="361"/>
        <end position="382"/>
    </location>
</feature>
<dbReference type="PROSITE" id="PS50850">
    <property type="entry name" value="MFS"/>
    <property type="match status" value="1"/>
</dbReference>
<accession>A0A1I5V6X3</accession>
<dbReference type="InterPro" id="IPR036259">
    <property type="entry name" value="MFS_trans_sf"/>
</dbReference>
<dbReference type="Pfam" id="PF07690">
    <property type="entry name" value="MFS_1"/>
    <property type="match status" value="1"/>
</dbReference>
<dbReference type="PANTHER" id="PTHR43271">
    <property type="entry name" value="BLL2771 PROTEIN"/>
    <property type="match status" value="1"/>
</dbReference>
<comment type="subcellular location">
    <subcellularLocation>
        <location evidence="1">Cell membrane</location>
        <topology evidence="1">Multi-pass membrane protein</topology>
    </subcellularLocation>
</comment>
<dbReference type="GO" id="GO:0022857">
    <property type="term" value="F:transmembrane transporter activity"/>
    <property type="evidence" value="ECO:0007669"/>
    <property type="project" value="InterPro"/>
</dbReference>
<dbReference type="GO" id="GO:0005886">
    <property type="term" value="C:plasma membrane"/>
    <property type="evidence" value="ECO:0007669"/>
    <property type="project" value="UniProtKB-SubCell"/>
</dbReference>
<evidence type="ECO:0000256" key="7">
    <source>
        <dbReference type="ARBA" id="ARBA00023136"/>
    </source>
</evidence>
<dbReference type="Gene3D" id="1.20.1250.20">
    <property type="entry name" value="MFS general substrate transporter like domains"/>
    <property type="match status" value="1"/>
</dbReference>
<evidence type="ECO:0000256" key="2">
    <source>
        <dbReference type="ARBA" id="ARBA00008335"/>
    </source>
</evidence>
<keyword evidence="5 8" id="KW-0812">Transmembrane</keyword>
<evidence type="ECO:0000256" key="6">
    <source>
        <dbReference type="ARBA" id="ARBA00022989"/>
    </source>
</evidence>
<feature type="transmembrane region" description="Helical" evidence="8">
    <location>
        <begin position="338"/>
        <end position="355"/>
    </location>
</feature>
<dbReference type="InterPro" id="IPR020846">
    <property type="entry name" value="MFS_dom"/>
</dbReference>
<evidence type="ECO:0000256" key="8">
    <source>
        <dbReference type="SAM" id="Phobius"/>
    </source>
</evidence>
<dbReference type="Proteomes" id="UP000198892">
    <property type="component" value="Unassembled WGS sequence"/>
</dbReference>
<proteinExistence type="inferred from homology"/>
<evidence type="ECO:0000313" key="11">
    <source>
        <dbReference type="Proteomes" id="UP000198892"/>
    </source>
</evidence>
<dbReference type="SUPFAM" id="SSF103473">
    <property type="entry name" value="MFS general substrate transporter"/>
    <property type="match status" value="1"/>
</dbReference>
<evidence type="ECO:0000256" key="3">
    <source>
        <dbReference type="ARBA" id="ARBA00022448"/>
    </source>
</evidence>
<evidence type="ECO:0000256" key="4">
    <source>
        <dbReference type="ARBA" id="ARBA00022475"/>
    </source>
</evidence>
<keyword evidence="11" id="KW-1185">Reference proteome</keyword>
<dbReference type="CDD" id="cd17324">
    <property type="entry name" value="MFS_NepI_like"/>
    <property type="match status" value="1"/>
</dbReference>
<name>A0A1I5V6X3_9BACI</name>
<keyword evidence="4" id="KW-1003">Cell membrane</keyword>
<feature type="transmembrane region" description="Helical" evidence="8">
    <location>
        <begin position="12"/>
        <end position="29"/>
    </location>
</feature>
<reference evidence="11" key="1">
    <citation type="submission" date="2016-10" db="EMBL/GenBank/DDBJ databases">
        <authorList>
            <person name="Varghese N."/>
            <person name="Submissions S."/>
        </authorList>
    </citation>
    <scope>NUCLEOTIDE SEQUENCE [LARGE SCALE GENOMIC DNA]</scope>
    <source>
        <strain evidence="11">S7</strain>
    </source>
</reference>
<feature type="transmembrane region" description="Helical" evidence="8">
    <location>
        <begin position="135"/>
        <end position="154"/>
    </location>
</feature>
<feature type="transmembrane region" description="Helical" evidence="8">
    <location>
        <begin position="218"/>
        <end position="241"/>
    </location>
</feature>
<evidence type="ECO:0000256" key="5">
    <source>
        <dbReference type="ARBA" id="ARBA00022692"/>
    </source>
</evidence>